<dbReference type="STRING" id="929713.NIASO_19855"/>
<keyword evidence="3" id="KW-1185">Reference proteome</keyword>
<dbReference type="EMBL" id="CP007035">
    <property type="protein sequence ID" value="AHF18074.1"/>
    <property type="molecule type" value="Genomic_DNA"/>
</dbReference>
<dbReference type="RefSeq" id="WP_008588507.1">
    <property type="nucleotide sequence ID" value="NZ_CP007035.1"/>
</dbReference>
<sequence length="234" mass="26885">MSNKLEDFIRKNKQAFDDHEPSGALWKRLEKKMQGMETPDPAPVVKINWWKWAAAAMIIITAGVLSRPYWQHRSDPAMPVALQAPNEKDTNTQEPGRDTLEATQPSLAHGENHPKQRGEQEPKQNNVTVENVQPDGTAKEELYHYARLIEIKQKEIATLKNNHPELFEQFSQDLTTLNSSYSSLKKQYDEGLNSEQLLSAMIENLKLQTEVLNKQLEITKKIKKQKNEAQFKNI</sequence>
<dbReference type="KEGG" id="nso:NIASO_19855"/>
<dbReference type="Proteomes" id="UP000003586">
    <property type="component" value="Chromosome"/>
</dbReference>
<feature type="compositionally biased region" description="Basic and acidic residues" evidence="1">
    <location>
        <begin position="110"/>
        <end position="122"/>
    </location>
</feature>
<dbReference type="AlphaFoldDB" id="W0F9C4"/>
<proteinExistence type="predicted"/>
<dbReference type="OrthoDB" id="1120747at2"/>
<protein>
    <recommendedName>
        <fullName evidence="4">Anti-sigma factor</fullName>
    </recommendedName>
</protein>
<accession>W0F9C4</accession>
<evidence type="ECO:0000313" key="2">
    <source>
        <dbReference type="EMBL" id="AHF18074.1"/>
    </source>
</evidence>
<reference evidence="2 3" key="1">
    <citation type="submission" date="2013-12" db="EMBL/GenBank/DDBJ databases">
        <authorList>
            <consortium name="DOE Joint Genome Institute"/>
            <person name="Eisen J."/>
            <person name="Huntemann M."/>
            <person name="Han J."/>
            <person name="Chen A."/>
            <person name="Kyrpides N."/>
            <person name="Mavromatis K."/>
            <person name="Markowitz V."/>
            <person name="Palaniappan K."/>
            <person name="Ivanova N."/>
            <person name="Schaumberg A."/>
            <person name="Pati A."/>
            <person name="Liolios K."/>
            <person name="Nordberg H.P."/>
            <person name="Cantor M.N."/>
            <person name="Hua S.X."/>
            <person name="Woyke T."/>
        </authorList>
    </citation>
    <scope>NUCLEOTIDE SEQUENCE [LARGE SCALE GENOMIC DNA]</scope>
    <source>
        <strain evidence="3">DSM 19437</strain>
    </source>
</reference>
<dbReference type="HOGENOM" id="CLU_114925_0_0_10"/>
<name>W0F9C4_9BACT</name>
<organism evidence="2 3">
    <name type="scientific">Niabella soli DSM 19437</name>
    <dbReference type="NCBI Taxonomy" id="929713"/>
    <lineage>
        <taxon>Bacteria</taxon>
        <taxon>Pseudomonadati</taxon>
        <taxon>Bacteroidota</taxon>
        <taxon>Chitinophagia</taxon>
        <taxon>Chitinophagales</taxon>
        <taxon>Chitinophagaceae</taxon>
        <taxon>Niabella</taxon>
    </lineage>
</organism>
<evidence type="ECO:0000313" key="3">
    <source>
        <dbReference type="Proteomes" id="UP000003586"/>
    </source>
</evidence>
<evidence type="ECO:0000256" key="1">
    <source>
        <dbReference type="SAM" id="MobiDB-lite"/>
    </source>
</evidence>
<evidence type="ECO:0008006" key="4">
    <source>
        <dbReference type="Google" id="ProtNLM"/>
    </source>
</evidence>
<feature type="region of interest" description="Disordered" evidence="1">
    <location>
        <begin position="107"/>
        <end position="135"/>
    </location>
</feature>
<gene>
    <name evidence="2" type="ORF">NIASO_19855</name>
</gene>